<sequence length="206" mass="22801">MAPYVHFITGNPNKLREVKAILEPDIEVRSHSIDLEEVQGSVEEVTLSKCQKAADIMDGPVLVEDTALCFHALGGLPGVYIKWFLTTIGLDGLNNLLAAYPDKSADAVCTFGYSEGRSKTPILFQGRCQVSGCLMLPERLISNPSIEYRAKSCLHAARRDLPSWVSANTGGRRFAEMEPEKKNHISHRARALGKLQMYFKEHAATK</sequence>
<gene>
    <name evidence="3" type="ORF">BBO_03773</name>
</gene>
<dbReference type="EMBL" id="AZHA01000009">
    <property type="protein sequence ID" value="OAA45195.1"/>
    <property type="molecule type" value="Genomic_DNA"/>
</dbReference>
<evidence type="ECO:0000256" key="2">
    <source>
        <dbReference type="ARBA" id="ARBA00022801"/>
    </source>
</evidence>
<keyword evidence="2" id="KW-0378">Hydrolase</keyword>
<dbReference type="GO" id="GO:0005737">
    <property type="term" value="C:cytoplasm"/>
    <property type="evidence" value="ECO:0007669"/>
    <property type="project" value="TreeGrafter"/>
</dbReference>
<dbReference type="SUPFAM" id="SSF52972">
    <property type="entry name" value="ITPase-like"/>
    <property type="match status" value="1"/>
</dbReference>
<dbReference type="Gene3D" id="3.90.950.10">
    <property type="match status" value="1"/>
</dbReference>
<protein>
    <submittedName>
        <fullName evidence="3">Non-canonical purine NTP pyrophosphatase</fullName>
    </submittedName>
</protein>
<dbReference type="CDD" id="cd00515">
    <property type="entry name" value="HAM1"/>
    <property type="match status" value="1"/>
</dbReference>
<dbReference type="PANTHER" id="PTHR11067">
    <property type="entry name" value="INOSINE TRIPHOSPHATE PYROPHOSPHATASE/HAM1 PROTEIN"/>
    <property type="match status" value="1"/>
</dbReference>
<name>A0A167FFD5_9HYPO</name>
<comment type="similarity">
    <text evidence="1">Belongs to the HAM1 NTPase family.</text>
</comment>
<dbReference type="Pfam" id="PF01725">
    <property type="entry name" value="Ham1p_like"/>
    <property type="match status" value="1"/>
</dbReference>
<evidence type="ECO:0000313" key="3">
    <source>
        <dbReference type="EMBL" id="OAA45195.1"/>
    </source>
</evidence>
<dbReference type="GO" id="GO:0047429">
    <property type="term" value="F:nucleoside triphosphate diphosphatase activity"/>
    <property type="evidence" value="ECO:0007669"/>
    <property type="project" value="InterPro"/>
</dbReference>
<evidence type="ECO:0000313" key="4">
    <source>
        <dbReference type="Proteomes" id="UP000076863"/>
    </source>
</evidence>
<organism evidence="3 4">
    <name type="scientific">Beauveria brongniartii RCEF 3172</name>
    <dbReference type="NCBI Taxonomy" id="1081107"/>
    <lineage>
        <taxon>Eukaryota</taxon>
        <taxon>Fungi</taxon>
        <taxon>Dikarya</taxon>
        <taxon>Ascomycota</taxon>
        <taxon>Pezizomycotina</taxon>
        <taxon>Sordariomycetes</taxon>
        <taxon>Hypocreomycetidae</taxon>
        <taxon>Hypocreales</taxon>
        <taxon>Cordycipitaceae</taxon>
        <taxon>Beauveria</taxon>
        <taxon>Beauveria brongniartii</taxon>
    </lineage>
</organism>
<dbReference type="Proteomes" id="UP000076863">
    <property type="component" value="Unassembled WGS sequence"/>
</dbReference>
<proteinExistence type="inferred from homology"/>
<evidence type="ECO:0000256" key="1">
    <source>
        <dbReference type="ARBA" id="ARBA00008023"/>
    </source>
</evidence>
<dbReference type="InterPro" id="IPR002637">
    <property type="entry name" value="RdgB/HAM1"/>
</dbReference>
<keyword evidence="4" id="KW-1185">Reference proteome</keyword>
<dbReference type="OrthoDB" id="6288734at2759"/>
<accession>A0A167FFD5</accession>
<reference evidence="3 4" key="1">
    <citation type="journal article" date="2016" name="Genome Biol. Evol.">
        <title>Divergent and convergent evolution of fungal pathogenicity.</title>
        <authorList>
            <person name="Shang Y."/>
            <person name="Xiao G."/>
            <person name="Zheng P."/>
            <person name="Cen K."/>
            <person name="Zhan S."/>
            <person name="Wang C."/>
        </authorList>
    </citation>
    <scope>NUCLEOTIDE SEQUENCE [LARGE SCALE GENOMIC DNA]</scope>
    <source>
        <strain evidence="3 4">RCEF 3172</strain>
    </source>
</reference>
<dbReference type="GO" id="GO:0009143">
    <property type="term" value="P:nucleoside triphosphate catabolic process"/>
    <property type="evidence" value="ECO:0007669"/>
    <property type="project" value="InterPro"/>
</dbReference>
<dbReference type="AlphaFoldDB" id="A0A167FFD5"/>
<comment type="caution">
    <text evidence="3">The sequence shown here is derived from an EMBL/GenBank/DDBJ whole genome shotgun (WGS) entry which is preliminary data.</text>
</comment>
<dbReference type="PANTHER" id="PTHR11067:SF9">
    <property type="entry name" value="INOSINE TRIPHOSPHATE PYROPHOSPHATASE"/>
    <property type="match status" value="1"/>
</dbReference>
<dbReference type="InterPro" id="IPR029001">
    <property type="entry name" value="ITPase-like_fam"/>
</dbReference>